<evidence type="ECO:0000313" key="1">
    <source>
        <dbReference type="EMBL" id="CAB4304445.1"/>
    </source>
</evidence>
<dbReference type="AlphaFoldDB" id="A0A6J5WWK8"/>
<keyword evidence="2" id="KW-1185">Reference proteome</keyword>
<evidence type="ECO:0000313" key="2">
    <source>
        <dbReference type="Proteomes" id="UP000507245"/>
    </source>
</evidence>
<accession>A0A6J5WWK8</accession>
<proteinExistence type="predicted"/>
<protein>
    <submittedName>
        <fullName evidence="1">Uncharacterized protein</fullName>
    </submittedName>
</protein>
<name>A0A6J5WWK8_PRUAR</name>
<gene>
    <name evidence="1" type="ORF">ORAREDHAP_LOCUS22002</name>
</gene>
<sequence>MARGAWVGEKGVWGLGFCARGRKNQREGAMGLDGEGKQRRNQCGWGGGGIGFWVLCREGWVAGRGPIAFRVLHRERGGLWIAGWGVKRWVSGGEEGMGRFYHIFIPHDVVADVYFNKEN</sequence>
<organism evidence="1 2">
    <name type="scientific">Prunus armeniaca</name>
    <name type="common">Apricot</name>
    <name type="synonym">Armeniaca vulgaris</name>
    <dbReference type="NCBI Taxonomy" id="36596"/>
    <lineage>
        <taxon>Eukaryota</taxon>
        <taxon>Viridiplantae</taxon>
        <taxon>Streptophyta</taxon>
        <taxon>Embryophyta</taxon>
        <taxon>Tracheophyta</taxon>
        <taxon>Spermatophyta</taxon>
        <taxon>Magnoliopsida</taxon>
        <taxon>eudicotyledons</taxon>
        <taxon>Gunneridae</taxon>
        <taxon>Pentapetalae</taxon>
        <taxon>rosids</taxon>
        <taxon>fabids</taxon>
        <taxon>Rosales</taxon>
        <taxon>Rosaceae</taxon>
        <taxon>Amygdaloideae</taxon>
        <taxon>Amygdaleae</taxon>
        <taxon>Prunus</taxon>
    </lineage>
</organism>
<dbReference type="EMBL" id="CAEKKB010000003">
    <property type="protein sequence ID" value="CAB4304445.1"/>
    <property type="molecule type" value="Genomic_DNA"/>
</dbReference>
<dbReference type="Proteomes" id="UP000507245">
    <property type="component" value="Unassembled WGS sequence"/>
</dbReference>
<reference evidence="2" key="1">
    <citation type="journal article" date="2020" name="Genome Biol.">
        <title>Gamete binning: chromosome-level and haplotype-resolved genome assembly enabled by high-throughput single-cell sequencing of gamete genomes.</title>
        <authorList>
            <person name="Campoy J.A."/>
            <person name="Sun H."/>
            <person name="Goel M."/>
            <person name="Jiao W.-B."/>
            <person name="Folz-Donahue K."/>
            <person name="Wang N."/>
            <person name="Rubio M."/>
            <person name="Liu C."/>
            <person name="Kukat C."/>
            <person name="Ruiz D."/>
            <person name="Huettel B."/>
            <person name="Schneeberger K."/>
        </authorList>
    </citation>
    <scope>NUCLEOTIDE SEQUENCE [LARGE SCALE GENOMIC DNA]</scope>
    <source>
        <strain evidence="2">cv. Rojo Pasion</strain>
    </source>
</reference>